<reference evidence="2" key="2">
    <citation type="submission" date="2025-08" db="UniProtKB">
        <authorList>
            <consortium name="Ensembl"/>
        </authorList>
    </citation>
    <scope>IDENTIFICATION</scope>
</reference>
<evidence type="ECO:0000313" key="3">
    <source>
        <dbReference type="Proteomes" id="UP000007875"/>
    </source>
</evidence>
<feature type="region of interest" description="Disordered" evidence="1">
    <location>
        <begin position="1"/>
        <end position="108"/>
    </location>
</feature>
<dbReference type="AlphaFoldDB" id="H2ZN66"/>
<name>H2ZN66_CIOSA</name>
<accession>H2ZN66</accession>
<dbReference type="Ensembl" id="ENSCSAVT00000019239.1">
    <property type="protein sequence ID" value="ENSCSAVP00000019032.1"/>
    <property type="gene ID" value="ENSCSAVG00000011170.1"/>
</dbReference>
<evidence type="ECO:0000256" key="1">
    <source>
        <dbReference type="SAM" id="MobiDB-lite"/>
    </source>
</evidence>
<evidence type="ECO:0000313" key="2">
    <source>
        <dbReference type="Ensembl" id="ENSCSAVP00000019032.1"/>
    </source>
</evidence>
<reference evidence="3" key="1">
    <citation type="submission" date="2003-08" db="EMBL/GenBank/DDBJ databases">
        <authorList>
            <person name="Birren B."/>
            <person name="Nusbaum C."/>
            <person name="Abebe A."/>
            <person name="Abouelleil A."/>
            <person name="Adekoya E."/>
            <person name="Ait-zahra M."/>
            <person name="Allen N."/>
            <person name="Allen T."/>
            <person name="An P."/>
            <person name="Anderson M."/>
            <person name="Anderson S."/>
            <person name="Arachchi H."/>
            <person name="Armbruster J."/>
            <person name="Bachantsang P."/>
            <person name="Baldwin J."/>
            <person name="Barry A."/>
            <person name="Bayul T."/>
            <person name="Blitshsteyn B."/>
            <person name="Bloom T."/>
            <person name="Blye J."/>
            <person name="Boguslavskiy L."/>
            <person name="Borowsky M."/>
            <person name="Boukhgalter B."/>
            <person name="Brunache A."/>
            <person name="Butler J."/>
            <person name="Calixte N."/>
            <person name="Calvo S."/>
            <person name="Camarata J."/>
            <person name="Campo K."/>
            <person name="Chang J."/>
            <person name="Cheshatsang Y."/>
            <person name="Citroen M."/>
            <person name="Collymore A."/>
            <person name="Considine T."/>
            <person name="Cook A."/>
            <person name="Cooke P."/>
            <person name="Corum B."/>
            <person name="Cuomo C."/>
            <person name="David R."/>
            <person name="Dawoe T."/>
            <person name="Degray S."/>
            <person name="Dodge S."/>
            <person name="Dooley K."/>
            <person name="Dorje P."/>
            <person name="Dorjee K."/>
            <person name="Dorris L."/>
            <person name="Duffey N."/>
            <person name="Dupes A."/>
            <person name="Elkins T."/>
            <person name="Engels R."/>
            <person name="Erickson J."/>
            <person name="Farina A."/>
            <person name="Faro S."/>
            <person name="Ferreira P."/>
            <person name="Fischer H."/>
            <person name="Fitzgerald M."/>
            <person name="Foley K."/>
            <person name="Gage D."/>
            <person name="Galagan J."/>
            <person name="Gearin G."/>
            <person name="Gnerre S."/>
            <person name="Gnirke A."/>
            <person name="Goyette A."/>
            <person name="Graham J."/>
            <person name="Grandbois E."/>
            <person name="Gyaltsen K."/>
            <person name="Hafez N."/>
            <person name="Hagopian D."/>
            <person name="Hagos B."/>
            <person name="Hall J."/>
            <person name="Hatcher B."/>
            <person name="Heller A."/>
            <person name="Higgins H."/>
            <person name="Honan T."/>
            <person name="Horn A."/>
            <person name="Houde N."/>
            <person name="Hughes L."/>
            <person name="Hulme W."/>
            <person name="Husby E."/>
            <person name="Iliev I."/>
            <person name="Jaffe D."/>
            <person name="Jones C."/>
            <person name="Kamal M."/>
            <person name="Kamat A."/>
            <person name="Kamvysselis M."/>
            <person name="Karlsson E."/>
            <person name="Kells C."/>
            <person name="Kieu A."/>
            <person name="Kisner P."/>
            <person name="Kodira C."/>
            <person name="Kulbokas E."/>
            <person name="Labutti K."/>
            <person name="Lama D."/>
            <person name="Landers T."/>
            <person name="Leger J."/>
            <person name="Levine S."/>
            <person name="Lewis D."/>
            <person name="Lewis T."/>
            <person name="Lindblad-toh K."/>
            <person name="Liu X."/>
            <person name="Lokyitsang T."/>
            <person name="Lokyitsang Y."/>
            <person name="Lucien O."/>
            <person name="Lui A."/>
            <person name="Ma L.J."/>
            <person name="Mabbitt R."/>
            <person name="Macdonald J."/>
            <person name="Maclean C."/>
            <person name="Major J."/>
            <person name="Manning J."/>
            <person name="Marabella R."/>
            <person name="Maru K."/>
            <person name="Matthews C."/>
            <person name="Mauceli E."/>
            <person name="Mccarthy M."/>
            <person name="Mcdonough S."/>
            <person name="Mcghee T."/>
            <person name="Meldrim J."/>
            <person name="Meneus L."/>
            <person name="Mesirov J."/>
            <person name="Mihalev A."/>
            <person name="Mihova T."/>
            <person name="Mikkelsen T."/>
            <person name="Mlenga V."/>
            <person name="Moru K."/>
            <person name="Mozes J."/>
            <person name="Mulrain L."/>
            <person name="Munson G."/>
            <person name="Naylor J."/>
            <person name="Newes C."/>
            <person name="Nguyen C."/>
            <person name="Nguyen N."/>
            <person name="Nguyen T."/>
            <person name="Nicol R."/>
            <person name="Nielsen C."/>
            <person name="Nizzari M."/>
            <person name="Norbu C."/>
            <person name="Norbu N."/>
            <person name="O'donnell P."/>
            <person name="Okoawo O."/>
            <person name="O'leary S."/>
            <person name="Omotosho B."/>
            <person name="O'neill K."/>
            <person name="Osman S."/>
            <person name="Parker S."/>
            <person name="Perrin D."/>
            <person name="Phunkhang P."/>
            <person name="Piqani B."/>
            <person name="Purcell S."/>
            <person name="Rachupka T."/>
            <person name="Ramasamy U."/>
            <person name="Rameau R."/>
            <person name="Ray V."/>
            <person name="Raymond C."/>
            <person name="Retta R."/>
            <person name="Richardson S."/>
            <person name="Rise C."/>
            <person name="Rodriguez J."/>
            <person name="Rogers J."/>
            <person name="Rogov P."/>
            <person name="Rutman M."/>
            <person name="Schupbach R."/>
            <person name="Seaman C."/>
            <person name="Settipalli S."/>
            <person name="Sharpe T."/>
            <person name="Sheridan J."/>
            <person name="Sherpa N."/>
            <person name="Shi J."/>
            <person name="Smirnov S."/>
            <person name="Smith C."/>
            <person name="Sougnez C."/>
            <person name="Spencer B."/>
            <person name="Stalker J."/>
            <person name="Stange-thomann N."/>
            <person name="Stavropoulos S."/>
            <person name="Stetson K."/>
            <person name="Stone C."/>
            <person name="Stone S."/>
            <person name="Stubbs M."/>
            <person name="Talamas J."/>
            <person name="Tchuinga P."/>
            <person name="Tenzing P."/>
            <person name="Tesfaye S."/>
            <person name="Theodore J."/>
            <person name="Thoulutsang Y."/>
            <person name="Topham K."/>
            <person name="Towey S."/>
            <person name="Tsamla T."/>
            <person name="Tsomo N."/>
            <person name="Vallee D."/>
            <person name="Vassiliev H."/>
            <person name="Venkataraman V."/>
            <person name="Vinson J."/>
            <person name="Vo A."/>
            <person name="Wade C."/>
            <person name="Wang S."/>
            <person name="Wangchuk T."/>
            <person name="Wangdi T."/>
            <person name="Whittaker C."/>
            <person name="Wilkinson J."/>
            <person name="Wu Y."/>
            <person name="Wyman D."/>
            <person name="Yadav S."/>
            <person name="Yang S."/>
            <person name="Yang X."/>
            <person name="Yeager S."/>
            <person name="Yee E."/>
            <person name="Young G."/>
            <person name="Zainoun J."/>
            <person name="Zembeck L."/>
            <person name="Zimmer A."/>
            <person name="Zody M."/>
            <person name="Lander E."/>
        </authorList>
    </citation>
    <scope>NUCLEOTIDE SEQUENCE [LARGE SCALE GENOMIC DNA]</scope>
</reference>
<reference evidence="2" key="3">
    <citation type="submission" date="2025-09" db="UniProtKB">
        <authorList>
            <consortium name="Ensembl"/>
        </authorList>
    </citation>
    <scope>IDENTIFICATION</scope>
</reference>
<protein>
    <submittedName>
        <fullName evidence="2">Uncharacterized protein</fullName>
    </submittedName>
</protein>
<keyword evidence="3" id="KW-1185">Reference proteome</keyword>
<feature type="compositionally biased region" description="Basic residues" evidence="1">
    <location>
        <begin position="93"/>
        <end position="108"/>
    </location>
</feature>
<proteinExistence type="predicted"/>
<dbReference type="Proteomes" id="UP000007875">
    <property type="component" value="Unassembled WGS sequence"/>
</dbReference>
<feature type="compositionally biased region" description="Basic and acidic residues" evidence="1">
    <location>
        <begin position="1"/>
        <end position="16"/>
    </location>
</feature>
<sequence length="108" mass="11840">MSKRKSEDPHGGAKEGESEEEEGLFPPKVPRVATSTELPTEEQPGPSHRVFPVQRGEPVEFGAMRGLPQPSLRTRGPGRPRIHPPKPAGVSRPRGRPKGSKNKKPRKV</sequence>
<dbReference type="HOGENOM" id="CLU_2202863_0_0_1"/>
<organism evidence="2 3">
    <name type="scientific">Ciona savignyi</name>
    <name type="common">Pacific transparent sea squirt</name>
    <dbReference type="NCBI Taxonomy" id="51511"/>
    <lineage>
        <taxon>Eukaryota</taxon>
        <taxon>Metazoa</taxon>
        <taxon>Chordata</taxon>
        <taxon>Tunicata</taxon>
        <taxon>Ascidiacea</taxon>
        <taxon>Phlebobranchia</taxon>
        <taxon>Cionidae</taxon>
        <taxon>Ciona</taxon>
    </lineage>
</organism>